<dbReference type="Proteomes" id="UP000054928">
    <property type="component" value="Unassembled WGS sequence"/>
</dbReference>
<evidence type="ECO:0000313" key="2">
    <source>
        <dbReference type="Proteomes" id="UP000054928"/>
    </source>
</evidence>
<keyword evidence="2" id="KW-1185">Reference proteome</keyword>
<sequence>MVETTPSLLGTWLSTEAFGNTALDWSEAVKKQRVQLQLTFKTSNTYKLCLVSKDAKKDVTSSFRHVMAKEGRYDLQGIDKISIYGDDSGIEWTYLFEEENNLRIRLEGAKRVGRCKGVDVIYLTRAKSTQEN</sequence>
<dbReference type="GeneID" id="36404627"/>
<evidence type="ECO:0000313" key="1">
    <source>
        <dbReference type="EMBL" id="CEG35451.1"/>
    </source>
</evidence>
<proteinExistence type="predicted"/>
<dbReference type="OMA" id="SGLEWHY"/>
<dbReference type="RefSeq" id="XP_024571820.1">
    <property type="nucleotide sequence ID" value="XM_024724325.1"/>
</dbReference>
<dbReference type="AlphaFoldDB" id="A0A0N7L3C0"/>
<protein>
    <recommendedName>
        <fullName evidence="3">Lipocalin/cytosolic fatty-acid binding domain-containing protein</fullName>
    </recommendedName>
</protein>
<dbReference type="OrthoDB" id="90180at2759"/>
<name>A0A0N7L3C0_PLAHL</name>
<dbReference type="EMBL" id="CCYD01000041">
    <property type="protein sequence ID" value="CEG35451.1"/>
    <property type="molecule type" value="Genomic_DNA"/>
</dbReference>
<organism evidence="1 2">
    <name type="scientific">Plasmopara halstedii</name>
    <name type="common">Downy mildew of sunflower</name>
    <dbReference type="NCBI Taxonomy" id="4781"/>
    <lineage>
        <taxon>Eukaryota</taxon>
        <taxon>Sar</taxon>
        <taxon>Stramenopiles</taxon>
        <taxon>Oomycota</taxon>
        <taxon>Peronosporomycetes</taxon>
        <taxon>Peronosporales</taxon>
        <taxon>Peronosporaceae</taxon>
        <taxon>Plasmopara</taxon>
    </lineage>
</organism>
<accession>A0A0N7L3C0</accession>
<reference evidence="2" key="1">
    <citation type="submission" date="2014-09" db="EMBL/GenBank/DDBJ databases">
        <authorList>
            <person name="Sharma Rahul"/>
            <person name="Thines Marco"/>
        </authorList>
    </citation>
    <scope>NUCLEOTIDE SEQUENCE [LARGE SCALE GENOMIC DNA]</scope>
</reference>
<evidence type="ECO:0008006" key="3">
    <source>
        <dbReference type="Google" id="ProtNLM"/>
    </source>
</evidence>